<dbReference type="RefSeq" id="WP_057899061.1">
    <property type="nucleotide sequence ID" value="NZ_FNDE01000003.1"/>
</dbReference>
<dbReference type="AlphaFoldDB" id="A0A1G7XDT8"/>
<dbReference type="Gene3D" id="3.90.960.10">
    <property type="entry name" value="YbaK/aminoacyl-tRNA synthetase-associated domain"/>
    <property type="match status" value="1"/>
</dbReference>
<protein>
    <submittedName>
        <fullName evidence="2">Cys-tRNA(Pro) deacylase, prolyl-tRNA editing enzyme YbaK/EbsC</fullName>
    </submittedName>
</protein>
<dbReference type="InterPro" id="IPR007214">
    <property type="entry name" value="YbaK/aa-tRNA-synth-assoc-dom"/>
</dbReference>
<dbReference type="OrthoDB" id="1099907at2"/>
<dbReference type="Proteomes" id="UP000198956">
    <property type="component" value="Unassembled WGS sequence"/>
</dbReference>
<evidence type="ECO:0000313" key="2">
    <source>
        <dbReference type="EMBL" id="SDG82369.1"/>
    </source>
</evidence>
<gene>
    <name evidence="2" type="ORF">SAMN04489735_1003163</name>
</gene>
<accession>A0A1G7XDT8</accession>
<dbReference type="SUPFAM" id="SSF55826">
    <property type="entry name" value="YbaK/ProRS associated domain"/>
    <property type="match status" value="1"/>
</dbReference>
<name>A0A1G7XDT8_ANETH</name>
<reference evidence="2 3" key="1">
    <citation type="submission" date="2016-10" db="EMBL/GenBank/DDBJ databases">
        <authorList>
            <person name="de Groot N.N."/>
        </authorList>
    </citation>
    <scope>NUCLEOTIDE SEQUENCE [LARGE SCALE GENOMIC DNA]</scope>
    <source>
        <strain evidence="2 3">L 420-91</strain>
    </source>
</reference>
<dbReference type="PANTHER" id="PTHR30411">
    <property type="entry name" value="CYTOPLASMIC PROTEIN"/>
    <property type="match status" value="1"/>
</dbReference>
<feature type="domain" description="YbaK/aminoacyl-tRNA synthetase-associated" evidence="1">
    <location>
        <begin position="22"/>
        <end position="140"/>
    </location>
</feature>
<dbReference type="CDD" id="cd04332">
    <property type="entry name" value="YbaK_like"/>
    <property type="match status" value="1"/>
</dbReference>
<dbReference type="Pfam" id="PF04073">
    <property type="entry name" value="tRNA_edit"/>
    <property type="match status" value="1"/>
</dbReference>
<dbReference type="GO" id="GO:0002161">
    <property type="term" value="F:aminoacyl-tRNA deacylase activity"/>
    <property type="evidence" value="ECO:0007669"/>
    <property type="project" value="InterPro"/>
</dbReference>
<evidence type="ECO:0000313" key="3">
    <source>
        <dbReference type="Proteomes" id="UP000198956"/>
    </source>
</evidence>
<organism evidence="2 3">
    <name type="scientific">Aneurinibacillus thermoaerophilus</name>
    <dbReference type="NCBI Taxonomy" id="143495"/>
    <lineage>
        <taxon>Bacteria</taxon>
        <taxon>Bacillati</taxon>
        <taxon>Bacillota</taxon>
        <taxon>Bacilli</taxon>
        <taxon>Bacillales</taxon>
        <taxon>Paenibacillaceae</taxon>
        <taxon>Aneurinibacillus group</taxon>
        <taxon>Aneurinibacillus</taxon>
    </lineage>
</organism>
<proteinExistence type="predicted"/>
<dbReference type="EMBL" id="FNDE01000003">
    <property type="protein sequence ID" value="SDG82369.1"/>
    <property type="molecule type" value="Genomic_DNA"/>
</dbReference>
<evidence type="ECO:0000259" key="1">
    <source>
        <dbReference type="Pfam" id="PF04073"/>
    </source>
</evidence>
<dbReference type="PANTHER" id="PTHR30411:SF1">
    <property type="entry name" value="CYTOPLASMIC PROTEIN"/>
    <property type="match status" value="1"/>
</dbReference>
<sequence length="148" mass="16467">MEHLKTILQENGVQFEIIHHENPIHTAQEGADYFRIEIGQTAPTLVLKSEKGYFAMIISGDRGHVNLEKVSEILECNQLKLAHPKEVQQITGYTVGSLPLVGLSLPCIVDSKLFRYPFIYGGTGEPHSTLKISPNALEKLNQAIAFIE</sequence>
<dbReference type="InterPro" id="IPR036754">
    <property type="entry name" value="YbaK/aa-tRNA-synt-asso_dom_sf"/>
</dbReference>